<dbReference type="OrthoDB" id="9808260at2"/>
<proteinExistence type="predicted"/>
<dbReference type="InterPro" id="IPR026950">
    <property type="entry name" value="Caps_assemb_Wzi"/>
</dbReference>
<dbReference type="RefSeq" id="WP_092349096.1">
    <property type="nucleotide sequence ID" value="NZ_CZVW01000007.1"/>
</dbReference>
<dbReference type="Proteomes" id="UP000199197">
    <property type="component" value="Unassembled WGS sequence"/>
</dbReference>
<protein>
    <submittedName>
        <fullName evidence="1">Capsule assembly protein Wzi</fullName>
    </submittedName>
</protein>
<sequence length="534" mass="62503">MRKFFILFLIITMQVFSQVENVPVSHRVYDFLKRMEVRGIIKNFDDGSLPLSRNEVANFLIEIYSQKEKLTERELGYLELLMIEFENELGREKFFETSILKDGLKFKDGIFSDRAKYLYTYRDTNISFFVDALFNIESRFSRTSNVHLVEIGGRLRGTYDGKLGFYLQSTDGQSFGSKELALEDLRLKQNYKFNEQGSVNFDFTDAYIKYQTKHLSFQIGRETITQGYGFSGKLFVSMTSPVFDFLKIRFKYKGVSYDFVHSWLLGTKFFLQDTVSGNVPFVNSKYLATHRLSFNFWNKFYFGVWEGVIYTKRFPELAYLNPINFYKSAEHSLQDRDNALLGFDFKANLFRNFQIYGTILIDDINFPLIGTGWYGNELGYQVGLYFANFVRDADFIFEYTRIEPYVYSHRFNENSYTHNGFLIGHEIGPNSDDFFAKIIYLLSKRATLSIFAERIRHGKNPVVGGDTINVGGDFNLGHRTWDAEKVKFLDGVVEKKFRYGVDLLLEIRKDFMLGFGVGIYEKKFLTYLKLKIDY</sequence>
<dbReference type="AlphaFoldDB" id="A0A0P1MY00"/>
<evidence type="ECO:0000313" key="1">
    <source>
        <dbReference type="EMBL" id="CUT00573.1"/>
    </source>
</evidence>
<accession>A0A0P1MY00</accession>
<evidence type="ECO:0000313" key="2">
    <source>
        <dbReference type="Proteomes" id="UP000199197"/>
    </source>
</evidence>
<dbReference type="Pfam" id="PF14052">
    <property type="entry name" value="Caps_assemb_Wzi"/>
    <property type="match status" value="1"/>
</dbReference>
<dbReference type="EMBL" id="CZVW01000007">
    <property type="protein sequence ID" value="CUT00573.1"/>
    <property type="molecule type" value="Genomic_DNA"/>
</dbReference>
<name>A0A0P1MY00_9BACT</name>
<gene>
    <name evidence="1" type="ORF">JGI23_00889</name>
</gene>
<dbReference type="Gene3D" id="2.40.160.130">
    <property type="entry name" value="Capsule assembly protein Wzi"/>
    <property type="match status" value="1"/>
</dbReference>
<organism evidence="1 2">
    <name type="scientific">Candidatus Chryseopegocella kryptomonas</name>
    <dbReference type="NCBI Taxonomy" id="1633643"/>
    <lineage>
        <taxon>Bacteria</taxon>
        <taxon>Pseudomonadati</taxon>
        <taxon>Candidatus Kryptoniota</taxon>
        <taxon>Candidatus Chryseopegocella</taxon>
    </lineage>
</organism>
<dbReference type="InterPro" id="IPR038636">
    <property type="entry name" value="Wzi_sf"/>
</dbReference>
<reference evidence="2" key="1">
    <citation type="submission" date="2015-11" db="EMBL/GenBank/DDBJ databases">
        <authorList>
            <person name="Varghese N."/>
        </authorList>
    </citation>
    <scope>NUCLEOTIDE SEQUENCE [LARGE SCALE GENOMIC DNA]</scope>
    <source>
        <strain evidence="2">JGI-23</strain>
    </source>
</reference>
<keyword evidence="2" id="KW-1185">Reference proteome</keyword>